<feature type="non-terminal residue" evidence="2">
    <location>
        <position position="1"/>
    </location>
</feature>
<organism evidence="2 3">
    <name type="scientific">Solanum commersonii</name>
    <name type="common">Commerson's wild potato</name>
    <name type="synonym">Commerson's nightshade</name>
    <dbReference type="NCBI Taxonomy" id="4109"/>
    <lineage>
        <taxon>Eukaryota</taxon>
        <taxon>Viridiplantae</taxon>
        <taxon>Streptophyta</taxon>
        <taxon>Embryophyta</taxon>
        <taxon>Tracheophyta</taxon>
        <taxon>Spermatophyta</taxon>
        <taxon>Magnoliopsida</taxon>
        <taxon>eudicotyledons</taxon>
        <taxon>Gunneridae</taxon>
        <taxon>Pentapetalae</taxon>
        <taxon>asterids</taxon>
        <taxon>lamiids</taxon>
        <taxon>Solanales</taxon>
        <taxon>Solanaceae</taxon>
        <taxon>Solanoideae</taxon>
        <taxon>Solaneae</taxon>
        <taxon>Solanum</taxon>
    </lineage>
</organism>
<keyword evidence="3" id="KW-1185">Reference proteome</keyword>
<feature type="compositionally biased region" description="Basic and acidic residues" evidence="1">
    <location>
        <begin position="58"/>
        <end position="79"/>
    </location>
</feature>
<reference evidence="2 3" key="1">
    <citation type="submission" date="2020-09" db="EMBL/GenBank/DDBJ databases">
        <title>De no assembly of potato wild relative species, Solanum commersonii.</title>
        <authorList>
            <person name="Cho K."/>
        </authorList>
    </citation>
    <scope>NUCLEOTIDE SEQUENCE [LARGE SCALE GENOMIC DNA]</scope>
    <source>
        <strain evidence="2">LZ3.2</strain>
        <tissue evidence="2">Leaf</tissue>
    </source>
</reference>
<evidence type="ECO:0000313" key="2">
    <source>
        <dbReference type="EMBL" id="KAG5588866.1"/>
    </source>
</evidence>
<gene>
    <name evidence="2" type="ORF">H5410_039380</name>
</gene>
<name>A0A9J5XM42_SOLCO</name>
<feature type="compositionally biased region" description="Basic residues" evidence="1">
    <location>
        <begin position="1"/>
        <end position="10"/>
    </location>
</feature>
<dbReference type="AlphaFoldDB" id="A0A9J5XM42"/>
<accession>A0A9J5XM42</accession>
<feature type="region of interest" description="Disordered" evidence="1">
    <location>
        <begin position="58"/>
        <end position="81"/>
    </location>
</feature>
<dbReference type="EMBL" id="JACXVP010000008">
    <property type="protein sequence ID" value="KAG5588866.1"/>
    <property type="molecule type" value="Genomic_DNA"/>
</dbReference>
<evidence type="ECO:0000256" key="1">
    <source>
        <dbReference type="SAM" id="MobiDB-lite"/>
    </source>
</evidence>
<feature type="region of interest" description="Disordered" evidence="1">
    <location>
        <begin position="1"/>
        <end position="24"/>
    </location>
</feature>
<proteinExistence type="predicted"/>
<comment type="caution">
    <text evidence="2">The sequence shown here is derived from an EMBL/GenBank/DDBJ whole genome shotgun (WGS) entry which is preliminary data.</text>
</comment>
<protein>
    <submittedName>
        <fullName evidence="2">Uncharacterized protein</fullName>
    </submittedName>
</protein>
<sequence>VRTGPKHRTNRAPSDGSEEQNPPTIAHYFIQRTRGNRCSTRAINIAISERELDGIRKNISSDHNDMLHEKGDRGNDSPSKELQYTIKSADVIGPNRGFKKL</sequence>
<dbReference type="Proteomes" id="UP000824120">
    <property type="component" value="Chromosome 8"/>
</dbReference>
<evidence type="ECO:0000313" key="3">
    <source>
        <dbReference type="Proteomes" id="UP000824120"/>
    </source>
</evidence>